<dbReference type="EMBL" id="JBHUJD010000006">
    <property type="protein sequence ID" value="MFD2310098.1"/>
    <property type="molecule type" value="Genomic_DNA"/>
</dbReference>
<dbReference type="SUPFAM" id="SSF53955">
    <property type="entry name" value="Lysozyme-like"/>
    <property type="match status" value="1"/>
</dbReference>
<evidence type="ECO:0000256" key="1">
    <source>
        <dbReference type="ARBA" id="ARBA00007734"/>
    </source>
</evidence>
<dbReference type="Pfam" id="PF01464">
    <property type="entry name" value="SLT"/>
    <property type="match status" value="1"/>
</dbReference>
<reference evidence="5" key="1">
    <citation type="journal article" date="2019" name="Int. J. Syst. Evol. Microbiol.">
        <title>The Global Catalogue of Microorganisms (GCM) 10K type strain sequencing project: providing services to taxonomists for standard genome sequencing and annotation.</title>
        <authorList>
            <consortium name="The Broad Institute Genomics Platform"/>
            <consortium name="The Broad Institute Genome Sequencing Center for Infectious Disease"/>
            <person name="Wu L."/>
            <person name="Ma J."/>
        </authorList>
    </citation>
    <scope>NUCLEOTIDE SEQUENCE [LARGE SCALE GENOMIC DNA]</scope>
    <source>
        <strain evidence="5">KCTC 12848</strain>
    </source>
</reference>
<comment type="similarity">
    <text evidence="1">Belongs to the transglycosylase Slt family.</text>
</comment>
<protein>
    <submittedName>
        <fullName evidence="4">Lytic transglycosylase domain-containing protein</fullName>
    </submittedName>
</protein>
<dbReference type="CDD" id="cd00254">
    <property type="entry name" value="LT-like"/>
    <property type="match status" value="1"/>
</dbReference>
<dbReference type="Gene3D" id="1.10.530.10">
    <property type="match status" value="1"/>
</dbReference>
<sequence>MIRKTLLTLLLCLPAVAQSAPDIDPALKRALKEAVTGADSFTDRFDAEVWLMAKSQPLARYIDEPQDRMHVLKAVHREATLAGLRPEIVLAVIQIESAFDPYAVSRVGAQGMMQVMPFWKNEIGRPEDNLIDMDTNLRYGCTILKHYIGKAEGNLANALAYYNGSYGRHTYSSKVLDAWAERWR</sequence>
<dbReference type="PANTHER" id="PTHR37423">
    <property type="entry name" value="SOLUBLE LYTIC MUREIN TRANSGLYCOSYLASE-RELATED"/>
    <property type="match status" value="1"/>
</dbReference>
<feature type="chain" id="PRO_5045458536" evidence="2">
    <location>
        <begin position="20"/>
        <end position="184"/>
    </location>
</feature>
<name>A0ABW5ECT8_9GAMM</name>
<dbReference type="InterPro" id="IPR023346">
    <property type="entry name" value="Lysozyme-like_dom_sf"/>
</dbReference>
<feature type="domain" description="Transglycosylase SLT" evidence="3">
    <location>
        <begin position="80"/>
        <end position="169"/>
    </location>
</feature>
<keyword evidence="5" id="KW-1185">Reference proteome</keyword>
<comment type="caution">
    <text evidence="4">The sequence shown here is derived from an EMBL/GenBank/DDBJ whole genome shotgun (WGS) entry which is preliminary data.</text>
</comment>
<evidence type="ECO:0000256" key="2">
    <source>
        <dbReference type="SAM" id="SignalP"/>
    </source>
</evidence>
<accession>A0ABW5ECT8</accession>
<organism evidence="4 5">
    <name type="scientific">Microbulbifer halophilus</name>
    <dbReference type="NCBI Taxonomy" id="453963"/>
    <lineage>
        <taxon>Bacteria</taxon>
        <taxon>Pseudomonadati</taxon>
        <taxon>Pseudomonadota</taxon>
        <taxon>Gammaproteobacteria</taxon>
        <taxon>Cellvibrionales</taxon>
        <taxon>Microbulbiferaceae</taxon>
        <taxon>Microbulbifer</taxon>
    </lineage>
</organism>
<dbReference type="InterPro" id="IPR008258">
    <property type="entry name" value="Transglycosylase_SLT_dom_1"/>
</dbReference>
<keyword evidence="2" id="KW-0732">Signal</keyword>
<dbReference type="PANTHER" id="PTHR37423:SF2">
    <property type="entry name" value="MEMBRANE-BOUND LYTIC MUREIN TRANSGLYCOSYLASE C"/>
    <property type="match status" value="1"/>
</dbReference>
<evidence type="ECO:0000313" key="5">
    <source>
        <dbReference type="Proteomes" id="UP001597425"/>
    </source>
</evidence>
<feature type="signal peptide" evidence="2">
    <location>
        <begin position="1"/>
        <end position="19"/>
    </location>
</feature>
<gene>
    <name evidence="4" type="ORF">ACFSKX_06670</name>
</gene>
<proteinExistence type="inferred from homology"/>
<evidence type="ECO:0000259" key="3">
    <source>
        <dbReference type="Pfam" id="PF01464"/>
    </source>
</evidence>
<dbReference type="Proteomes" id="UP001597425">
    <property type="component" value="Unassembled WGS sequence"/>
</dbReference>
<dbReference type="RefSeq" id="WP_265720059.1">
    <property type="nucleotide sequence ID" value="NZ_JAPIVK010000001.1"/>
</dbReference>
<evidence type="ECO:0000313" key="4">
    <source>
        <dbReference type="EMBL" id="MFD2310098.1"/>
    </source>
</evidence>